<accession>A0A1A9W287</accession>
<reference evidence="2" key="2">
    <citation type="submission" date="2020-05" db="UniProtKB">
        <authorList>
            <consortium name="EnsemblMetazoa"/>
        </authorList>
    </citation>
    <scope>IDENTIFICATION</scope>
    <source>
        <strain evidence="2">IAEA</strain>
    </source>
</reference>
<feature type="region of interest" description="Disordered" evidence="1">
    <location>
        <begin position="1"/>
        <end position="39"/>
    </location>
</feature>
<sequence>MPRNKSIRIRYISSQSMEKPSTAGNNSSSSSSGQLFDQNSRVDRVKFNIQLVSDDYSNKANV</sequence>
<proteinExistence type="predicted"/>
<protein>
    <submittedName>
        <fullName evidence="2">Uncharacterized protein</fullName>
    </submittedName>
</protein>
<evidence type="ECO:0000313" key="3">
    <source>
        <dbReference type="Proteomes" id="UP000091820"/>
    </source>
</evidence>
<name>A0A1A9W287_9MUSC</name>
<dbReference type="EnsemblMetazoa" id="GBRI003772-RA">
    <property type="protein sequence ID" value="GBRI003772-PA"/>
    <property type="gene ID" value="GBRI003772"/>
</dbReference>
<dbReference type="VEuPathDB" id="VectorBase:GBRI003772"/>
<evidence type="ECO:0000256" key="1">
    <source>
        <dbReference type="SAM" id="MobiDB-lite"/>
    </source>
</evidence>
<organism evidence="2 3">
    <name type="scientific">Glossina brevipalpis</name>
    <dbReference type="NCBI Taxonomy" id="37001"/>
    <lineage>
        <taxon>Eukaryota</taxon>
        <taxon>Metazoa</taxon>
        <taxon>Ecdysozoa</taxon>
        <taxon>Arthropoda</taxon>
        <taxon>Hexapoda</taxon>
        <taxon>Insecta</taxon>
        <taxon>Pterygota</taxon>
        <taxon>Neoptera</taxon>
        <taxon>Endopterygota</taxon>
        <taxon>Diptera</taxon>
        <taxon>Brachycera</taxon>
        <taxon>Muscomorpha</taxon>
        <taxon>Hippoboscoidea</taxon>
        <taxon>Glossinidae</taxon>
        <taxon>Glossina</taxon>
    </lineage>
</organism>
<dbReference type="Proteomes" id="UP000091820">
    <property type="component" value="Unassembled WGS sequence"/>
</dbReference>
<keyword evidence="3" id="KW-1185">Reference proteome</keyword>
<reference evidence="3" key="1">
    <citation type="submission" date="2014-03" db="EMBL/GenBank/DDBJ databases">
        <authorList>
            <person name="Aksoy S."/>
            <person name="Warren W."/>
            <person name="Wilson R.K."/>
        </authorList>
    </citation>
    <scope>NUCLEOTIDE SEQUENCE [LARGE SCALE GENOMIC DNA]</scope>
    <source>
        <strain evidence="3">IAEA</strain>
    </source>
</reference>
<dbReference type="AlphaFoldDB" id="A0A1A9W287"/>
<feature type="compositionally biased region" description="Polar residues" evidence="1">
    <location>
        <begin position="12"/>
        <end position="26"/>
    </location>
</feature>
<evidence type="ECO:0000313" key="2">
    <source>
        <dbReference type="EnsemblMetazoa" id="GBRI003772-PA"/>
    </source>
</evidence>